<dbReference type="InterPro" id="IPR011333">
    <property type="entry name" value="SKP1/BTB/POZ_sf"/>
</dbReference>
<name>A0A1D2N0D6_ORCCI</name>
<dbReference type="PROSITE" id="PS50097">
    <property type="entry name" value="BTB"/>
    <property type="match status" value="1"/>
</dbReference>
<dbReference type="PANTHER" id="PTHR24413">
    <property type="entry name" value="SPECKLE-TYPE POZ PROTEIN"/>
    <property type="match status" value="1"/>
</dbReference>
<protein>
    <submittedName>
        <fullName evidence="2">Speckle-type POZ protein-like</fullName>
    </submittedName>
</protein>
<evidence type="ECO:0000313" key="3">
    <source>
        <dbReference type="Proteomes" id="UP000094527"/>
    </source>
</evidence>
<dbReference type="Proteomes" id="UP000094527">
    <property type="component" value="Unassembled WGS sequence"/>
</dbReference>
<comment type="caution">
    <text evidence="2">The sequence shown here is derived from an EMBL/GenBank/DDBJ whole genome shotgun (WGS) entry which is preliminary data.</text>
</comment>
<dbReference type="AlphaFoldDB" id="A0A1D2N0D6"/>
<dbReference type="Gene3D" id="3.30.710.10">
    <property type="entry name" value="Potassium Channel Kv1.1, Chain A"/>
    <property type="match status" value="1"/>
</dbReference>
<dbReference type="OrthoDB" id="624345at2759"/>
<dbReference type="InterPro" id="IPR000210">
    <property type="entry name" value="BTB/POZ_dom"/>
</dbReference>
<accession>A0A1D2N0D6</accession>
<reference evidence="2 3" key="1">
    <citation type="journal article" date="2016" name="Genome Biol. Evol.">
        <title>Gene Family Evolution Reflects Adaptation to Soil Environmental Stressors in the Genome of the Collembolan Orchesella cincta.</title>
        <authorList>
            <person name="Faddeeva-Vakhrusheva A."/>
            <person name="Derks M.F."/>
            <person name="Anvar S.Y."/>
            <person name="Agamennone V."/>
            <person name="Suring W."/>
            <person name="Smit S."/>
            <person name="van Straalen N.M."/>
            <person name="Roelofs D."/>
        </authorList>
    </citation>
    <scope>NUCLEOTIDE SEQUENCE [LARGE SCALE GENOMIC DNA]</scope>
    <source>
        <tissue evidence="2">Mixed pool</tissue>
    </source>
</reference>
<dbReference type="SMART" id="SM00225">
    <property type="entry name" value="BTB"/>
    <property type="match status" value="1"/>
</dbReference>
<proteinExistence type="predicted"/>
<dbReference type="OMA" id="WHILLSK"/>
<gene>
    <name evidence="2" type="ORF">Ocin01_07978</name>
</gene>
<evidence type="ECO:0000313" key="2">
    <source>
        <dbReference type="EMBL" id="ODM98700.1"/>
    </source>
</evidence>
<dbReference type="STRING" id="48709.A0A1D2N0D6"/>
<sequence length="374" mass="43587">MDMEMLTEKGHCTQADKENFSLTIEIPNFEITESYREIPNGNFSRVISFRDRASRPFVLGQSIDLTSLWCINLQHNDEYSDQQITYHAAVELNLLKIYHAPYDFVLCRFKISMVDKDGDLIYSKHWPSWDNTRKIRVGEGYMMPDFIVRSDIYDNKGIFMNDNTLRLKLEGILYGHFKVESIAISKQPVLPFTSLSSQLWTSMELCDVKLTSKDEKFIKAHKLILSKASPIIEALLLTLPAPEGEERKGLDVEFFSDLTELEIRKFLQYIYTGHVDQDWSDLSQVTQLISIADTYEIRGLKWLCFKNILNHLTRSNFIEVLELFQAFHAATVFQSYLHQFFLKNQAMLVRNETFQTFAEAKPDAFLYIALFRES</sequence>
<keyword evidence="3" id="KW-1185">Reference proteome</keyword>
<dbReference type="EMBL" id="LJIJ01000334">
    <property type="protein sequence ID" value="ODM98700.1"/>
    <property type="molecule type" value="Genomic_DNA"/>
</dbReference>
<evidence type="ECO:0000259" key="1">
    <source>
        <dbReference type="PROSITE" id="PS50097"/>
    </source>
</evidence>
<dbReference type="Pfam" id="PF00651">
    <property type="entry name" value="BTB"/>
    <property type="match status" value="1"/>
</dbReference>
<dbReference type="SUPFAM" id="SSF54695">
    <property type="entry name" value="POZ domain"/>
    <property type="match status" value="1"/>
</dbReference>
<feature type="domain" description="BTB" evidence="1">
    <location>
        <begin position="206"/>
        <end position="279"/>
    </location>
</feature>
<organism evidence="2 3">
    <name type="scientific">Orchesella cincta</name>
    <name type="common">Springtail</name>
    <name type="synonym">Podura cincta</name>
    <dbReference type="NCBI Taxonomy" id="48709"/>
    <lineage>
        <taxon>Eukaryota</taxon>
        <taxon>Metazoa</taxon>
        <taxon>Ecdysozoa</taxon>
        <taxon>Arthropoda</taxon>
        <taxon>Hexapoda</taxon>
        <taxon>Collembola</taxon>
        <taxon>Entomobryomorpha</taxon>
        <taxon>Entomobryoidea</taxon>
        <taxon>Orchesellidae</taxon>
        <taxon>Orchesellinae</taxon>
        <taxon>Orchesella</taxon>
    </lineage>
</organism>